<dbReference type="RefSeq" id="WP_099770549.1">
    <property type="nucleotide sequence ID" value="NZ_CP024124.1"/>
</dbReference>
<protein>
    <submittedName>
        <fullName evidence="2">Phage tail protein</fullName>
    </submittedName>
</protein>
<evidence type="ECO:0000313" key="2">
    <source>
        <dbReference type="EMBL" id="QNV23676.1"/>
    </source>
</evidence>
<gene>
    <name evidence="2" type="ORF">FQZ18_12750</name>
</gene>
<reference evidence="2 3" key="1">
    <citation type="submission" date="2020-09" db="EMBL/GenBank/DDBJ databases">
        <title>Carbapenem-Resistant Acinetobacter baumannii devoid of typical resistance factors.</title>
        <authorList>
            <person name="Hoffmann M."/>
            <person name="Luo Y."/>
            <person name="Strain E."/>
            <person name="Rand H."/>
            <person name="Javkar K.G."/>
        </authorList>
    </citation>
    <scope>NUCLEOTIDE SEQUENCE [LARGE SCALE GENOMIC DNA]</scope>
    <source>
        <strain evidence="2 3">CFSAN093705</strain>
    </source>
</reference>
<proteinExistence type="predicted"/>
<dbReference type="Proteomes" id="UP000516419">
    <property type="component" value="Chromosome"/>
</dbReference>
<sequence length="761" mass="83980">MTVQVTDRLSQLYVGNGVNTRFDFTFRVFDQEDATGVAVHLFDGVDFEKMDELLYQVFINADKLGGYVVFNNAPDSETSFYIGGETPVDQQLDITNYDNFYPDSLERSLDKLTGILQEWSHLLGFEKQARILSGIKYDEDAKNREDLLKNELQNNIDFLQENTNAMLEEAIANGAVSALAVTVVECLDDLVTVRKWQGRTVNVRSVIRNKHLGGGTFVFNKNSTRTPDGYIVVADVGGNWEKITVAFPTVDDFGGLGDDPNYDDADAFIRCALSPYTGSNIYLANRQVEYRINKQVDCKGKGIVGGGFSRQNATAYAMNSLKVRPGDYSNSNTLLNNVAFINVGAEVRDLQLVSEGVSENISGLKVDGYNFTLSNANISGFYNQVYLSNATVSFRVQNLMSISAANAGFFIADVDSRQSTTAYFDNCSWQWGKYPVLFAKEAYQCVFNNIILEYMQYGLTAGIWSNCSFNAIWAEQTRDGVARDWLVNTSYQQTFNCTVNNLYIRTPWLNRADPTALGASDNIGGVVIDKSRITLGGATGAKIQLSPSGLATLFANWYGGINRRLLITTQPTATDSNYKTPIYINAPNGELYFANQDETSVSSVVFKRVIGATAANAPYVASDSWTKKIRKWNTYNHEVSKVGRFIAPMMLTYDVTFTTQQNNAGWSISKESTGVYRLQRDSGVTTELANPHIEVSGIFAGTGLGSGDVILPPTLQAIEAYEGSWSAYRVAAGVKLFFKNLSGALVDPMRFSVSFTLESGI</sequence>
<accession>A0AAX1J2D8</accession>
<evidence type="ECO:0000256" key="1">
    <source>
        <dbReference type="SAM" id="Coils"/>
    </source>
</evidence>
<dbReference type="AlphaFoldDB" id="A0AAX1J2D8"/>
<dbReference type="EMBL" id="CP061525">
    <property type="protein sequence ID" value="QNV23676.1"/>
    <property type="molecule type" value="Genomic_DNA"/>
</dbReference>
<name>A0AAX1J2D8_ACIBA</name>
<evidence type="ECO:0000313" key="3">
    <source>
        <dbReference type="Proteomes" id="UP000516419"/>
    </source>
</evidence>
<keyword evidence="1" id="KW-0175">Coiled coil</keyword>
<feature type="coiled-coil region" evidence="1">
    <location>
        <begin position="142"/>
        <end position="169"/>
    </location>
</feature>
<organism evidence="2 3">
    <name type="scientific">Acinetobacter baumannii</name>
    <dbReference type="NCBI Taxonomy" id="470"/>
    <lineage>
        <taxon>Bacteria</taxon>
        <taxon>Pseudomonadati</taxon>
        <taxon>Pseudomonadota</taxon>
        <taxon>Gammaproteobacteria</taxon>
        <taxon>Moraxellales</taxon>
        <taxon>Moraxellaceae</taxon>
        <taxon>Acinetobacter</taxon>
        <taxon>Acinetobacter calcoaceticus/baumannii complex</taxon>
    </lineage>
</organism>